<dbReference type="EMBL" id="JBHRSL010000002">
    <property type="protein sequence ID" value="MFC3051352.1"/>
    <property type="molecule type" value="Genomic_DNA"/>
</dbReference>
<dbReference type="InterPro" id="IPR020578">
    <property type="entry name" value="Aminotrans_V_PyrdxlP_BS"/>
</dbReference>
<dbReference type="InterPro" id="IPR015422">
    <property type="entry name" value="PyrdxlP-dep_Trfase_small"/>
</dbReference>
<comment type="similarity">
    <text evidence="3">Belongs to the class-V pyridoxal-phosphate-dependent aminotransferase family.</text>
</comment>
<dbReference type="Gene3D" id="3.90.1150.10">
    <property type="entry name" value="Aspartate Aminotransferase, domain 1"/>
    <property type="match status" value="1"/>
</dbReference>
<keyword evidence="6" id="KW-0808">Transferase</keyword>
<evidence type="ECO:0000256" key="4">
    <source>
        <dbReference type="RuleBase" id="RU004504"/>
    </source>
</evidence>
<dbReference type="Proteomes" id="UP001595444">
    <property type="component" value="Unassembled WGS sequence"/>
</dbReference>
<gene>
    <name evidence="6" type="ORF">ACFOKA_05500</name>
</gene>
<dbReference type="Pfam" id="PF00266">
    <property type="entry name" value="Aminotran_5"/>
    <property type="match status" value="1"/>
</dbReference>
<evidence type="ECO:0000256" key="2">
    <source>
        <dbReference type="ARBA" id="ARBA00022898"/>
    </source>
</evidence>
<evidence type="ECO:0000313" key="6">
    <source>
        <dbReference type="EMBL" id="MFC3051352.1"/>
    </source>
</evidence>
<dbReference type="PROSITE" id="PS00595">
    <property type="entry name" value="AA_TRANSFER_CLASS_5"/>
    <property type="match status" value="1"/>
</dbReference>
<dbReference type="InterPro" id="IPR015424">
    <property type="entry name" value="PyrdxlP-dep_Trfase"/>
</dbReference>
<proteinExistence type="inferred from homology"/>
<reference evidence="7" key="1">
    <citation type="journal article" date="2019" name="Int. J. Syst. Evol. Microbiol.">
        <title>The Global Catalogue of Microorganisms (GCM) 10K type strain sequencing project: providing services to taxonomists for standard genome sequencing and annotation.</title>
        <authorList>
            <consortium name="The Broad Institute Genomics Platform"/>
            <consortium name="The Broad Institute Genome Sequencing Center for Infectious Disease"/>
            <person name="Wu L."/>
            <person name="Ma J."/>
        </authorList>
    </citation>
    <scope>NUCLEOTIDE SEQUENCE [LARGE SCALE GENOMIC DNA]</scope>
    <source>
        <strain evidence="7">KCTC 62164</strain>
    </source>
</reference>
<dbReference type="Gene3D" id="3.40.640.10">
    <property type="entry name" value="Type I PLP-dependent aspartate aminotransferase-like (Major domain)"/>
    <property type="match status" value="1"/>
</dbReference>
<dbReference type="RefSeq" id="WP_194211601.1">
    <property type="nucleotide sequence ID" value="NZ_CP061205.1"/>
</dbReference>
<evidence type="ECO:0000256" key="1">
    <source>
        <dbReference type="ARBA" id="ARBA00001933"/>
    </source>
</evidence>
<sequence>MTLEVPYFTHEEIMQLRQDTQGAGGRVHLDNCGSSLMPKPVITAQIAQLNLEAQFGGYVAQEQQLGALESVYASISTLIECSVDDVALTTSAVDAWTKAFYSIPMSAGDTVITSPGEYCSNYVAFLHRQKNDGIKIRVAEATVDGGVNIDHLESLIDESTKLISLTHIPSSSGAILPAYEVGAIARQHNVLFLLDTCQSIGQIPVNVKDIGCDIATATGRKFLRGPRGVGFLYMNSRAREGMNPVVMTNQGAAWDSHNTYKLRSDARVFEAWERSAVNILGLGAAVEYMQSLGVNRTTGQTLHLGRSLRQQLRGIKGVRIECPSAAEAAIITFNKTGYTAAEIKKHMEQQNIAVQIASVVHTRLDLEARGIDSAVRVSPHYYNNQDDYDRFLTVLEDM</sequence>
<dbReference type="SUPFAM" id="SSF53383">
    <property type="entry name" value="PLP-dependent transferases"/>
    <property type="match status" value="1"/>
</dbReference>
<protein>
    <submittedName>
        <fullName evidence="6">Aminotransferase class V-fold PLP-dependent enzyme</fullName>
    </submittedName>
</protein>
<organism evidence="6 7">
    <name type="scientific">Kordiimonas pumila</name>
    <dbReference type="NCBI Taxonomy" id="2161677"/>
    <lineage>
        <taxon>Bacteria</taxon>
        <taxon>Pseudomonadati</taxon>
        <taxon>Pseudomonadota</taxon>
        <taxon>Alphaproteobacteria</taxon>
        <taxon>Kordiimonadales</taxon>
        <taxon>Kordiimonadaceae</taxon>
        <taxon>Kordiimonas</taxon>
    </lineage>
</organism>
<accession>A0ABV7D3B3</accession>
<evidence type="ECO:0000259" key="5">
    <source>
        <dbReference type="Pfam" id="PF00266"/>
    </source>
</evidence>
<dbReference type="PANTHER" id="PTHR43586">
    <property type="entry name" value="CYSTEINE DESULFURASE"/>
    <property type="match status" value="1"/>
</dbReference>
<evidence type="ECO:0000313" key="7">
    <source>
        <dbReference type="Proteomes" id="UP001595444"/>
    </source>
</evidence>
<keyword evidence="2" id="KW-0663">Pyridoxal phosphate</keyword>
<comment type="caution">
    <text evidence="6">The sequence shown here is derived from an EMBL/GenBank/DDBJ whole genome shotgun (WGS) entry which is preliminary data.</text>
</comment>
<name>A0ABV7D3B3_9PROT</name>
<dbReference type="PANTHER" id="PTHR43586:SF24">
    <property type="entry name" value="BLR4730 PROTEIN"/>
    <property type="match status" value="1"/>
</dbReference>
<dbReference type="GO" id="GO:0008483">
    <property type="term" value="F:transaminase activity"/>
    <property type="evidence" value="ECO:0007669"/>
    <property type="project" value="UniProtKB-KW"/>
</dbReference>
<keyword evidence="6" id="KW-0032">Aminotransferase</keyword>
<keyword evidence="7" id="KW-1185">Reference proteome</keyword>
<comment type="cofactor">
    <cofactor evidence="1 4">
        <name>pyridoxal 5'-phosphate</name>
        <dbReference type="ChEBI" id="CHEBI:597326"/>
    </cofactor>
</comment>
<dbReference type="InterPro" id="IPR000192">
    <property type="entry name" value="Aminotrans_V_dom"/>
</dbReference>
<dbReference type="InterPro" id="IPR015421">
    <property type="entry name" value="PyrdxlP-dep_Trfase_major"/>
</dbReference>
<evidence type="ECO:0000256" key="3">
    <source>
        <dbReference type="RuleBase" id="RU004075"/>
    </source>
</evidence>
<feature type="domain" description="Aminotransferase class V" evidence="5">
    <location>
        <begin position="27"/>
        <end position="391"/>
    </location>
</feature>